<reference evidence="2" key="1">
    <citation type="submission" date="2021-02" db="EMBL/GenBank/DDBJ databases">
        <authorList>
            <person name="Nowell W R."/>
        </authorList>
    </citation>
    <scope>NUCLEOTIDE SEQUENCE</scope>
</reference>
<dbReference type="EMBL" id="CAJOBJ010229373">
    <property type="protein sequence ID" value="CAF5051339.1"/>
    <property type="molecule type" value="Genomic_DNA"/>
</dbReference>
<keyword evidence="6" id="KW-1185">Reference proteome</keyword>
<dbReference type="Proteomes" id="UP000681720">
    <property type="component" value="Unassembled WGS sequence"/>
</dbReference>
<proteinExistence type="predicted"/>
<dbReference type="EMBL" id="CAJNOW010021517">
    <property type="protein sequence ID" value="CAF1684527.1"/>
    <property type="molecule type" value="Genomic_DNA"/>
</dbReference>
<sequence length="116" mass="13366">MDTLLGLLIWIYIYSGMKGRTFHTYSAYKSHIYRKHSLELYSSRGNSNVDTMFDVDQQEENKDLSVEIDETDDDNNCESFFNNEDLYSILSNIDCGTRLYDSVASFSSADIDEEAL</sequence>
<gene>
    <name evidence="4" type="ORF">GIL414_LOCUS59981</name>
    <name evidence="2" type="ORF">KQP761_LOCUS37981</name>
    <name evidence="3" type="ORF">OVN521_LOCUS36231</name>
</gene>
<organism evidence="2 5">
    <name type="scientific">Rotaria magnacalcarata</name>
    <dbReference type="NCBI Taxonomy" id="392030"/>
    <lineage>
        <taxon>Eukaryota</taxon>
        <taxon>Metazoa</taxon>
        <taxon>Spiralia</taxon>
        <taxon>Gnathifera</taxon>
        <taxon>Rotifera</taxon>
        <taxon>Eurotatoria</taxon>
        <taxon>Bdelloidea</taxon>
        <taxon>Philodinida</taxon>
        <taxon>Philodinidae</taxon>
        <taxon>Rotaria</taxon>
    </lineage>
</organism>
<dbReference type="AlphaFoldDB" id="A0A816H8X6"/>
<dbReference type="OrthoDB" id="10066266at2759"/>
<dbReference type="EMBL" id="CAJOBG010042929">
    <property type="protein sequence ID" value="CAF4423293.1"/>
    <property type="molecule type" value="Genomic_DNA"/>
</dbReference>
<name>A0A816H8X6_9BILA</name>
<feature type="signal peptide" evidence="1">
    <location>
        <begin position="1"/>
        <end position="19"/>
    </location>
</feature>
<evidence type="ECO:0000313" key="6">
    <source>
        <dbReference type="Proteomes" id="UP000663866"/>
    </source>
</evidence>
<evidence type="ECO:0000313" key="3">
    <source>
        <dbReference type="EMBL" id="CAF4423293.1"/>
    </source>
</evidence>
<comment type="caution">
    <text evidence="2">The sequence shown here is derived from an EMBL/GenBank/DDBJ whole genome shotgun (WGS) entry which is preliminary data.</text>
</comment>
<accession>A0A816H8X6</accession>
<evidence type="ECO:0000256" key="1">
    <source>
        <dbReference type="SAM" id="SignalP"/>
    </source>
</evidence>
<feature type="chain" id="PRO_5036230205" evidence="1">
    <location>
        <begin position="20"/>
        <end position="116"/>
    </location>
</feature>
<evidence type="ECO:0000313" key="4">
    <source>
        <dbReference type="EMBL" id="CAF5051339.1"/>
    </source>
</evidence>
<keyword evidence="1" id="KW-0732">Signal</keyword>
<dbReference type="Proteomes" id="UP000663866">
    <property type="component" value="Unassembled WGS sequence"/>
</dbReference>
<protein>
    <submittedName>
        <fullName evidence="2">Uncharacterized protein</fullName>
    </submittedName>
</protein>
<evidence type="ECO:0000313" key="2">
    <source>
        <dbReference type="EMBL" id="CAF1684527.1"/>
    </source>
</evidence>
<dbReference type="Proteomes" id="UP000663834">
    <property type="component" value="Unassembled WGS sequence"/>
</dbReference>
<evidence type="ECO:0000313" key="5">
    <source>
        <dbReference type="Proteomes" id="UP000663834"/>
    </source>
</evidence>